<reference evidence="5 6" key="1">
    <citation type="journal article" date="2014" name="Appl. Environ. Microbiol.">
        <title>Elucidation of insertion elements encoded on plasmids and in vitro construction of shuttle vectors from the toxic cyanobacterium Planktothrix.</title>
        <authorList>
            <person name="Christiansen G."/>
            <person name="Goesmann A."/>
            <person name="Kurmayer R."/>
        </authorList>
    </citation>
    <scope>NUCLEOTIDE SEQUENCE [LARGE SCALE GENOMIC DNA]</scope>
    <source>
        <strain evidence="5 6">NIVA-CYA 126/8</strain>
    </source>
</reference>
<dbReference type="GO" id="GO:0016020">
    <property type="term" value="C:membrane"/>
    <property type="evidence" value="ECO:0007669"/>
    <property type="project" value="TreeGrafter"/>
</dbReference>
<dbReference type="eggNOG" id="COG0300">
    <property type="taxonomic scope" value="Bacteria"/>
</dbReference>
<dbReference type="PROSITE" id="PS00061">
    <property type="entry name" value="ADH_SHORT"/>
    <property type="match status" value="1"/>
</dbReference>
<evidence type="ECO:0000259" key="4">
    <source>
        <dbReference type="SMART" id="SM00822"/>
    </source>
</evidence>
<dbReference type="EC" id="1.1.1.100" evidence="5"/>
<dbReference type="InterPro" id="IPR036291">
    <property type="entry name" value="NAD(P)-bd_dom_sf"/>
</dbReference>
<evidence type="ECO:0000313" key="5">
    <source>
        <dbReference type="EMBL" id="KEI67963.1"/>
    </source>
</evidence>
<name>A0A073CJS4_PLAA1</name>
<proteinExistence type="inferred from homology"/>
<dbReference type="PRINTS" id="PR00080">
    <property type="entry name" value="SDRFAMILY"/>
</dbReference>
<dbReference type="PIRSF" id="PIRSF000126">
    <property type="entry name" value="11-beta-HSD1"/>
    <property type="match status" value="1"/>
</dbReference>
<dbReference type="PATRIC" id="fig|388467.6.peg.3082"/>
<dbReference type="SMART" id="SM00822">
    <property type="entry name" value="PKS_KR"/>
    <property type="match status" value="1"/>
</dbReference>
<dbReference type="InterPro" id="IPR002347">
    <property type="entry name" value="SDR_fam"/>
</dbReference>
<dbReference type="PANTHER" id="PTHR44196:SF1">
    <property type="entry name" value="DEHYDROGENASE_REDUCTASE SDR FAMILY MEMBER 7B"/>
    <property type="match status" value="1"/>
</dbReference>
<dbReference type="STRING" id="388467.A19Y_3140"/>
<dbReference type="GO" id="GO:0004316">
    <property type="term" value="F:3-oxoacyl-[acyl-carrier-protein] reductase (NADPH) activity"/>
    <property type="evidence" value="ECO:0007669"/>
    <property type="project" value="UniProtKB-EC"/>
</dbReference>
<evidence type="ECO:0000313" key="6">
    <source>
        <dbReference type="Proteomes" id="UP000027395"/>
    </source>
</evidence>
<gene>
    <name evidence="5" type="ORF">A19Y_3140</name>
</gene>
<dbReference type="Gene3D" id="3.40.50.720">
    <property type="entry name" value="NAD(P)-binding Rossmann-like Domain"/>
    <property type="match status" value="1"/>
</dbReference>
<dbReference type="SUPFAM" id="SSF51735">
    <property type="entry name" value="NAD(P)-binding Rossmann-fold domains"/>
    <property type="match status" value="1"/>
</dbReference>
<dbReference type="PANTHER" id="PTHR44196">
    <property type="entry name" value="DEHYDROGENASE/REDUCTASE SDR FAMILY MEMBER 7B"/>
    <property type="match status" value="1"/>
</dbReference>
<accession>A0A073CJS4</accession>
<evidence type="ECO:0000256" key="2">
    <source>
        <dbReference type="ARBA" id="ARBA00023002"/>
    </source>
</evidence>
<evidence type="ECO:0000256" key="1">
    <source>
        <dbReference type="ARBA" id="ARBA00006484"/>
    </source>
</evidence>
<comment type="similarity">
    <text evidence="1 3">Belongs to the short-chain dehydrogenases/reductases (SDR) family.</text>
</comment>
<dbReference type="AlphaFoldDB" id="A0A073CJS4"/>
<dbReference type="Proteomes" id="UP000027395">
    <property type="component" value="Chromosome"/>
</dbReference>
<dbReference type="InterPro" id="IPR020904">
    <property type="entry name" value="Sc_DH/Rdtase_CS"/>
</dbReference>
<sequence length="274" mass="30218">MNIQGKTALITGASRGIGRAIAVEFAKNGVKRLILVARDRQKLAELATEIKPMGVEVITLALDLTQSVQVHIAIAQAWRSHGPIEILVNCAGVAHQKPFLESKLPDVQEEISLNLIGLYTITHVIARRMATRKSGTIINVSSLMGKIAAPTMSTYSATKFAILGFTEALRQELAAHNIRVMALLPTLTDTDMTRNLQLFRWVVPMTPEQVAKVLVAGLDKDTSEILVGWQSHLAVWCNRFAPWLMEKIMVLATPVTHKIRKSYPVFNKADATLH</sequence>
<evidence type="ECO:0000256" key="3">
    <source>
        <dbReference type="RuleBase" id="RU000363"/>
    </source>
</evidence>
<organism evidence="5 6">
    <name type="scientific">Planktothrix agardhii (strain NIVA-CYA 126/8)</name>
    <dbReference type="NCBI Taxonomy" id="388467"/>
    <lineage>
        <taxon>Bacteria</taxon>
        <taxon>Bacillati</taxon>
        <taxon>Cyanobacteriota</taxon>
        <taxon>Cyanophyceae</taxon>
        <taxon>Oscillatoriophycideae</taxon>
        <taxon>Oscillatoriales</taxon>
        <taxon>Microcoleaceae</taxon>
        <taxon>Planktothrix</taxon>
    </lineage>
</organism>
<keyword evidence="6" id="KW-1185">Reference proteome</keyword>
<dbReference type="PRINTS" id="PR00081">
    <property type="entry name" value="GDHRDH"/>
</dbReference>
<protein>
    <submittedName>
        <fullName evidence="5">Oxidoreductase, short-chain dehydrogenase/reductase family</fullName>
        <ecNumber evidence="5">1.1.1.100</ecNumber>
    </submittedName>
</protein>
<keyword evidence="2 5" id="KW-0560">Oxidoreductase</keyword>
<dbReference type="Pfam" id="PF00106">
    <property type="entry name" value="adh_short"/>
    <property type="match status" value="1"/>
</dbReference>
<feature type="domain" description="Ketoreductase" evidence="4">
    <location>
        <begin position="6"/>
        <end position="190"/>
    </location>
</feature>
<dbReference type="CDD" id="cd05233">
    <property type="entry name" value="SDR_c"/>
    <property type="match status" value="1"/>
</dbReference>
<dbReference type="InterPro" id="IPR057326">
    <property type="entry name" value="KR_dom"/>
</dbReference>
<dbReference type="RefSeq" id="WP_042155229.1">
    <property type="nucleotide sequence ID" value="NZ_CM002803.1"/>
</dbReference>
<dbReference type="EMBL" id="CM002803">
    <property type="protein sequence ID" value="KEI67963.1"/>
    <property type="molecule type" value="Genomic_DNA"/>
</dbReference>
<dbReference type="HOGENOM" id="CLU_010194_2_1_3"/>